<proteinExistence type="predicted"/>
<dbReference type="RefSeq" id="WP_141424496.1">
    <property type="nucleotide sequence ID" value="NZ_JASPFB010000008.1"/>
</dbReference>
<dbReference type="Proteomes" id="UP000319010">
    <property type="component" value="Unassembled WGS sequence"/>
</dbReference>
<dbReference type="PANTHER" id="PTHR30283:SF4">
    <property type="entry name" value="PEROXIDE STRESS RESISTANCE PROTEIN YAAA"/>
    <property type="match status" value="1"/>
</dbReference>
<name>A0A508A0A8_9ACTO</name>
<reference evidence="1 2" key="1">
    <citation type="submission" date="2019-06" db="EMBL/GenBank/DDBJ databases">
        <title>Draft genome sequence of Actinomyces johnsonii CCUG 34287T.</title>
        <authorList>
            <person name="Salva-Serra F."/>
            <person name="Cardew S."/>
            <person name="Moore E."/>
        </authorList>
    </citation>
    <scope>NUCLEOTIDE SEQUENCE [LARGE SCALE GENOMIC DNA]</scope>
    <source>
        <strain evidence="1 2">CCUG 34287</strain>
    </source>
</reference>
<accession>A0A508A0A8</accession>
<dbReference type="AlphaFoldDB" id="A0A508A0A8"/>
<dbReference type="GO" id="GO:0005829">
    <property type="term" value="C:cytosol"/>
    <property type="evidence" value="ECO:0007669"/>
    <property type="project" value="TreeGrafter"/>
</dbReference>
<dbReference type="PANTHER" id="PTHR30283">
    <property type="entry name" value="PEROXIDE STRESS RESPONSE PROTEIN YAAA"/>
    <property type="match status" value="1"/>
</dbReference>
<evidence type="ECO:0000313" key="2">
    <source>
        <dbReference type="Proteomes" id="UP000319010"/>
    </source>
</evidence>
<organism evidence="1 2">
    <name type="scientific">Actinomyces johnsonii</name>
    <dbReference type="NCBI Taxonomy" id="544581"/>
    <lineage>
        <taxon>Bacteria</taxon>
        <taxon>Bacillati</taxon>
        <taxon>Actinomycetota</taxon>
        <taxon>Actinomycetes</taxon>
        <taxon>Actinomycetales</taxon>
        <taxon>Actinomycetaceae</taxon>
        <taxon>Actinomyces</taxon>
    </lineage>
</organism>
<dbReference type="EMBL" id="VICB01000013">
    <property type="protein sequence ID" value="TQD42717.1"/>
    <property type="molecule type" value="Genomic_DNA"/>
</dbReference>
<dbReference type="Pfam" id="PF03883">
    <property type="entry name" value="H2O2_YaaD"/>
    <property type="match status" value="1"/>
</dbReference>
<evidence type="ECO:0000313" key="1">
    <source>
        <dbReference type="EMBL" id="TQD42717.1"/>
    </source>
</evidence>
<dbReference type="GO" id="GO:0033194">
    <property type="term" value="P:response to hydroperoxide"/>
    <property type="evidence" value="ECO:0007669"/>
    <property type="project" value="TreeGrafter"/>
</dbReference>
<dbReference type="InterPro" id="IPR005583">
    <property type="entry name" value="YaaA"/>
</dbReference>
<gene>
    <name evidence="1" type="primary">yaaA</name>
    <name evidence="1" type="ORF">FK256_08775</name>
</gene>
<protein>
    <submittedName>
        <fullName evidence="1">Peroxide stress protein YaaA</fullName>
    </submittedName>
</protein>
<sequence>MRVLILLPPSEGKTAPASGPSLELGSLLDAERLTPPRREVMSALAEVSRRPDSPSVLGLGPRSAELAEANLSLEASPCAPAYQLFTGVLYEAAGLDSIARNTAGRRALERHCVIFSGLWGVLSPADSVPNHRLSMGTSLPGPGRLSSFWKRHLAPSLTGMAAHGLVVDCRSADYAAAWRPSVRDSIEVMTVRVVRVDDDGCRKVVSHMAKQARGLLTGELLKAVCAQSLPAQAQADDVAGVAGQLDRVHDVEVSEPDRQGRRVLTVVTR</sequence>
<comment type="caution">
    <text evidence="1">The sequence shown here is derived from an EMBL/GenBank/DDBJ whole genome shotgun (WGS) entry which is preliminary data.</text>
</comment>